<dbReference type="Pfam" id="PF00202">
    <property type="entry name" value="Aminotran_3"/>
    <property type="match status" value="1"/>
</dbReference>
<dbReference type="SUPFAM" id="SSF53383">
    <property type="entry name" value="PLP-dependent transferases"/>
    <property type="match status" value="1"/>
</dbReference>
<evidence type="ECO:0000313" key="6">
    <source>
        <dbReference type="Proteomes" id="UP001190825"/>
    </source>
</evidence>
<evidence type="ECO:0000256" key="4">
    <source>
        <dbReference type="RuleBase" id="RU003560"/>
    </source>
</evidence>
<evidence type="ECO:0000256" key="1">
    <source>
        <dbReference type="ARBA" id="ARBA00001933"/>
    </source>
</evidence>
<evidence type="ECO:0000256" key="2">
    <source>
        <dbReference type="ARBA" id="ARBA00008954"/>
    </source>
</evidence>
<dbReference type="GO" id="GO:0008483">
    <property type="term" value="F:transaminase activity"/>
    <property type="evidence" value="ECO:0007669"/>
    <property type="project" value="UniProtKB-KW"/>
</dbReference>
<dbReference type="Gene3D" id="3.90.1150.10">
    <property type="entry name" value="Aspartate Aminotransferase, domain 1"/>
    <property type="match status" value="1"/>
</dbReference>
<keyword evidence="3 4" id="KW-0663">Pyridoxal phosphate</keyword>
<accession>A0ABX4TTJ8</accession>
<dbReference type="PANTHER" id="PTHR45688">
    <property type="match status" value="1"/>
</dbReference>
<evidence type="ECO:0000256" key="3">
    <source>
        <dbReference type="ARBA" id="ARBA00022898"/>
    </source>
</evidence>
<dbReference type="InterPro" id="IPR015422">
    <property type="entry name" value="PyrdxlP-dep_Trfase_small"/>
</dbReference>
<dbReference type="InterPro" id="IPR015421">
    <property type="entry name" value="PyrdxlP-dep_Trfase_major"/>
</dbReference>
<comment type="similarity">
    <text evidence="2 4">Belongs to the class-III pyridoxal-phosphate-dependent aminotransferase family.</text>
</comment>
<name>A0ABX4TTJ8_9HYPH</name>
<dbReference type="PIRSF" id="PIRSF000521">
    <property type="entry name" value="Transaminase_4ab_Lys_Orn"/>
    <property type="match status" value="1"/>
</dbReference>
<dbReference type="InterPro" id="IPR005814">
    <property type="entry name" value="Aminotrans_3"/>
</dbReference>
<protein>
    <submittedName>
        <fullName evidence="5">Aspartate aminotransferase family protein</fullName>
    </submittedName>
</protein>
<dbReference type="EMBL" id="NBUC01000039">
    <property type="protein sequence ID" value="PLU07655.1"/>
    <property type="molecule type" value="Genomic_DNA"/>
</dbReference>
<keyword evidence="6" id="KW-1185">Reference proteome</keyword>
<organism evidence="5 6">
    <name type="scientific">Sinorhizobium medicae</name>
    <dbReference type="NCBI Taxonomy" id="110321"/>
    <lineage>
        <taxon>Bacteria</taxon>
        <taxon>Pseudomonadati</taxon>
        <taxon>Pseudomonadota</taxon>
        <taxon>Alphaproteobacteria</taxon>
        <taxon>Hyphomicrobiales</taxon>
        <taxon>Rhizobiaceae</taxon>
        <taxon>Sinorhizobium/Ensifer group</taxon>
        <taxon>Sinorhizobium</taxon>
    </lineage>
</organism>
<proteinExistence type="inferred from homology"/>
<reference evidence="5 6" key="1">
    <citation type="journal article" date="2018" name="FEMS Microbiol. Ecol.">
        <title>Co-invading symbiotic mutualists of Medicago polymorpha retain high ancestral diversity and contain diverse accessory genomes.</title>
        <authorList>
            <person name="Porter S.S."/>
            <person name="Faber-Hammond J.J."/>
            <person name="Friesen M.L."/>
        </authorList>
    </citation>
    <scope>NUCLEOTIDE SEQUENCE [LARGE SCALE GENOMIC DNA]</scope>
    <source>
        <strain evidence="5 6">Str16</strain>
    </source>
</reference>
<dbReference type="Proteomes" id="UP001190825">
    <property type="component" value="Unassembled WGS sequence"/>
</dbReference>
<comment type="cofactor">
    <cofactor evidence="1">
        <name>pyridoxal 5'-phosphate</name>
        <dbReference type="ChEBI" id="CHEBI:597326"/>
    </cofactor>
</comment>
<dbReference type="PANTHER" id="PTHR45688:SF13">
    <property type="entry name" value="ALANINE--GLYOXYLATE AMINOTRANSFERASE 2-LIKE"/>
    <property type="match status" value="1"/>
</dbReference>
<keyword evidence="5" id="KW-0808">Transferase</keyword>
<sequence length="437" mass="45880">MSGLYARESRSISSMAHLRFFPQAVVGGSGAYLTADDGRRLLDFSASWGAASLGHSHPAIREAVDRALSDQAGASYLSTANEPCVLLAEKLLSLVPERARGRVWFGHSGSDANETVARMVVAATGRPRILAFEGAYHGGTVGSMGISGHPAQQGGRAEGLTLVPYPNSYAAGSPEAAKDAALARLQQLFATELPPGEVAAFFIEPIQSDGGMLVPPDGFFKAVEALCRKHGILIVSDEVKVGLGRSGRFSAFEQSGIEPDIIVFGKGLGGGLPISAVVGPEAVMNHAVAFSLQTVHGNPICAAAALAVLQTIERNSLAENAEGTGGVLRESLDRLAARHRLIGDVRGRGLALGVELVEDHTSRKPASRQTALTVYRAFQLGLVLYYVGVRSNVLELTPPLTLTQAEAREGVAILDQALEDVAAGRIDDAVLEDFAGW</sequence>
<dbReference type="RefSeq" id="WP_028055060.1">
    <property type="nucleotide sequence ID" value="NZ_KE386500.1"/>
</dbReference>
<keyword evidence="5" id="KW-0032">Aminotransferase</keyword>
<dbReference type="InterPro" id="IPR015424">
    <property type="entry name" value="PyrdxlP-dep_Trfase"/>
</dbReference>
<evidence type="ECO:0000313" key="5">
    <source>
        <dbReference type="EMBL" id="PLU07655.1"/>
    </source>
</evidence>
<gene>
    <name evidence="5" type="ORF">BMJ33_04440</name>
</gene>
<dbReference type="PROSITE" id="PS00600">
    <property type="entry name" value="AA_TRANSFER_CLASS_3"/>
    <property type="match status" value="1"/>
</dbReference>
<dbReference type="Gene3D" id="3.40.640.10">
    <property type="entry name" value="Type I PLP-dependent aspartate aminotransferase-like (Major domain)"/>
    <property type="match status" value="1"/>
</dbReference>
<dbReference type="CDD" id="cd00610">
    <property type="entry name" value="OAT_like"/>
    <property type="match status" value="1"/>
</dbReference>
<comment type="caution">
    <text evidence="5">The sequence shown here is derived from an EMBL/GenBank/DDBJ whole genome shotgun (WGS) entry which is preliminary data.</text>
</comment>
<dbReference type="InterPro" id="IPR049704">
    <property type="entry name" value="Aminotrans_3_PPA_site"/>
</dbReference>